<keyword evidence="1 2" id="KW-0597">Phosphoprotein</keyword>
<protein>
    <submittedName>
        <fullName evidence="4">Response regulator receiver modulated PilZ sensor protein</fullName>
    </submittedName>
</protein>
<dbReference type="GO" id="GO:0035438">
    <property type="term" value="F:cyclic-di-GMP binding"/>
    <property type="evidence" value="ECO:0007669"/>
    <property type="project" value="InterPro"/>
</dbReference>
<keyword evidence="5" id="KW-1185">Reference proteome</keyword>
<organism evidence="4 5">
    <name type="scientific">Haliangium ochraceum (strain DSM 14365 / JCM 11303 / SMP-2)</name>
    <dbReference type="NCBI Taxonomy" id="502025"/>
    <lineage>
        <taxon>Bacteria</taxon>
        <taxon>Pseudomonadati</taxon>
        <taxon>Myxococcota</taxon>
        <taxon>Polyangia</taxon>
        <taxon>Haliangiales</taxon>
        <taxon>Kofleriaceae</taxon>
        <taxon>Haliangium</taxon>
    </lineage>
</organism>
<dbReference type="SUPFAM" id="SSF52172">
    <property type="entry name" value="CheY-like"/>
    <property type="match status" value="1"/>
</dbReference>
<dbReference type="GO" id="GO:0000160">
    <property type="term" value="P:phosphorelay signal transduction system"/>
    <property type="evidence" value="ECO:0007669"/>
    <property type="project" value="InterPro"/>
</dbReference>
<dbReference type="InterPro" id="IPR011006">
    <property type="entry name" value="CheY-like_superfamily"/>
</dbReference>
<dbReference type="Pfam" id="PF00072">
    <property type="entry name" value="Response_reg"/>
    <property type="match status" value="1"/>
</dbReference>
<feature type="domain" description="Response regulatory" evidence="3">
    <location>
        <begin position="118"/>
        <end position="239"/>
    </location>
</feature>
<name>D0LUC2_HALO1</name>
<dbReference type="CDD" id="cd17546">
    <property type="entry name" value="REC_hyHK_CKI1_RcsC-like"/>
    <property type="match status" value="1"/>
</dbReference>
<dbReference type="HOGENOM" id="CLU_1118347_0_0_7"/>
<dbReference type="InterPro" id="IPR050595">
    <property type="entry name" value="Bact_response_regulator"/>
</dbReference>
<dbReference type="RefSeq" id="WP_012831837.1">
    <property type="nucleotide sequence ID" value="NC_013440.1"/>
</dbReference>
<feature type="modified residue" description="4-aspartylphosphate" evidence="2">
    <location>
        <position position="173"/>
    </location>
</feature>
<dbReference type="SMART" id="SM00448">
    <property type="entry name" value="REC"/>
    <property type="match status" value="1"/>
</dbReference>
<sequence>MVAAKPTHKLLLKAELSHGDSRFVTHTMEISESLVFVQANETAYIGDKVRVRFSFPGLIEPFTLETQVVAKQLAAGPGRPGGWTLGFVFYSDEEQNQLRSLLTRADPTLAKPPQTPYRVLLVEDNDITREAFELAIERNFGAASGSVAVDIVDNGEEAWKRLTSEHYDLAIVDYFLPALNGDRLISRLRQEPALSRLPVVAISVGGSEIKQASLDAGADLFLHKPIVLRDLFATLQRLTAARTQSSSFVDRAPTTWRASYAGTG</sequence>
<reference evidence="4 5" key="1">
    <citation type="journal article" date="2010" name="Stand. Genomic Sci.">
        <title>Complete genome sequence of Haliangium ochraceum type strain (SMP-2).</title>
        <authorList>
            <consortium name="US DOE Joint Genome Institute (JGI-PGF)"/>
            <person name="Ivanova N."/>
            <person name="Daum C."/>
            <person name="Lang E."/>
            <person name="Abt B."/>
            <person name="Kopitz M."/>
            <person name="Saunders E."/>
            <person name="Lapidus A."/>
            <person name="Lucas S."/>
            <person name="Glavina Del Rio T."/>
            <person name="Nolan M."/>
            <person name="Tice H."/>
            <person name="Copeland A."/>
            <person name="Cheng J.F."/>
            <person name="Chen F."/>
            <person name="Bruce D."/>
            <person name="Goodwin L."/>
            <person name="Pitluck S."/>
            <person name="Mavromatis K."/>
            <person name="Pati A."/>
            <person name="Mikhailova N."/>
            <person name="Chen A."/>
            <person name="Palaniappan K."/>
            <person name="Land M."/>
            <person name="Hauser L."/>
            <person name="Chang Y.J."/>
            <person name="Jeffries C.D."/>
            <person name="Detter J.C."/>
            <person name="Brettin T."/>
            <person name="Rohde M."/>
            <person name="Goker M."/>
            <person name="Bristow J."/>
            <person name="Markowitz V."/>
            <person name="Eisen J.A."/>
            <person name="Hugenholtz P."/>
            <person name="Kyrpides N.C."/>
            <person name="Klenk H.P."/>
        </authorList>
    </citation>
    <scope>NUCLEOTIDE SEQUENCE [LARGE SCALE GENOMIC DNA]</scope>
    <source>
        <strain evidence="5">DSM 14365 / CIP 107738 / JCM 11303 / AJ 13395 / SMP-2</strain>
    </source>
</reference>
<dbReference type="PROSITE" id="PS50110">
    <property type="entry name" value="RESPONSE_REGULATORY"/>
    <property type="match status" value="1"/>
</dbReference>
<evidence type="ECO:0000313" key="5">
    <source>
        <dbReference type="Proteomes" id="UP000001880"/>
    </source>
</evidence>
<dbReference type="Gene3D" id="3.40.50.2300">
    <property type="match status" value="1"/>
</dbReference>
<dbReference type="Pfam" id="PF07238">
    <property type="entry name" value="PilZ"/>
    <property type="match status" value="1"/>
</dbReference>
<dbReference type="OrthoDB" id="7631574at2"/>
<proteinExistence type="predicted"/>
<dbReference type="STRING" id="502025.Hoch_6781"/>
<evidence type="ECO:0000256" key="1">
    <source>
        <dbReference type="ARBA" id="ARBA00022553"/>
    </source>
</evidence>
<gene>
    <name evidence="4" type="ordered locus">Hoch_6781</name>
</gene>
<evidence type="ECO:0000256" key="2">
    <source>
        <dbReference type="PROSITE-ProRule" id="PRU00169"/>
    </source>
</evidence>
<evidence type="ECO:0000259" key="3">
    <source>
        <dbReference type="PROSITE" id="PS50110"/>
    </source>
</evidence>
<dbReference type="InterPro" id="IPR001789">
    <property type="entry name" value="Sig_transdc_resp-reg_receiver"/>
</dbReference>
<dbReference type="EMBL" id="CP001804">
    <property type="protein sequence ID" value="ACY19245.1"/>
    <property type="molecule type" value="Genomic_DNA"/>
</dbReference>
<dbReference type="PANTHER" id="PTHR44591:SF3">
    <property type="entry name" value="RESPONSE REGULATORY DOMAIN-CONTAINING PROTEIN"/>
    <property type="match status" value="1"/>
</dbReference>
<dbReference type="AlphaFoldDB" id="D0LUC2"/>
<dbReference type="KEGG" id="hoh:Hoch_6781"/>
<evidence type="ECO:0000313" key="4">
    <source>
        <dbReference type="EMBL" id="ACY19245.1"/>
    </source>
</evidence>
<dbReference type="InterPro" id="IPR009875">
    <property type="entry name" value="PilZ_domain"/>
</dbReference>
<dbReference type="eggNOG" id="COG0745">
    <property type="taxonomic scope" value="Bacteria"/>
</dbReference>
<accession>D0LUC2</accession>
<dbReference type="PANTHER" id="PTHR44591">
    <property type="entry name" value="STRESS RESPONSE REGULATOR PROTEIN 1"/>
    <property type="match status" value="1"/>
</dbReference>
<dbReference type="Gene3D" id="2.40.10.220">
    <property type="entry name" value="predicted glycosyltransferase like domains"/>
    <property type="match status" value="1"/>
</dbReference>
<dbReference type="Proteomes" id="UP000001880">
    <property type="component" value="Chromosome"/>
</dbReference>